<evidence type="ECO:0000313" key="2">
    <source>
        <dbReference type="Proteomes" id="UP000460416"/>
    </source>
</evidence>
<keyword evidence="2" id="KW-1185">Reference proteome</keyword>
<organism evidence="1 2">
    <name type="scientific">Christiangramia aestuarii</name>
    <dbReference type="NCBI Taxonomy" id="1028746"/>
    <lineage>
        <taxon>Bacteria</taxon>
        <taxon>Pseudomonadati</taxon>
        <taxon>Bacteroidota</taxon>
        <taxon>Flavobacteriia</taxon>
        <taxon>Flavobacteriales</taxon>
        <taxon>Flavobacteriaceae</taxon>
        <taxon>Christiangramia</taxon>
    </lineage>
</organism>
<dbReference type="Pfam" id="PF14137">
    <property type="entry name" value="DUF4304"/>
    <property type="match status" value="1"/>
</dbReference>
<proteinExistence type="predicted"/>
<dbReference type="InterPro" id="IPR025412">
    <property type="entry name" value="DUF4304"/>
</dbReference>
<dbReference type="Proteomes" id="UP000460416">
    <property type="component" value="Unassembled WGS sequence"/>
</dbReference>
<dbReference type="OrthoDB" id="1097772at2"/>
<dbReference type="EMBL" id="VJVW01000009">
    <property type="protein sequence ID" value="MUP43886.1"/>
    <property type="molecule type" value="Genomic_DNA"/>
</dbReference>
<comment type="caution">
    <text evidence="1">The sequence shown here is derived from an EMBL/GenBank/DDBJ whole genome shotgun (WGS) entry which is preliminary data.</text>
</comment>
<dbReference type="AlphaFoldDB" id="A0A7K1LT07"/>
<dbReference type="RefSeq" id="WP_156277956.1">
    <property type="nucleotide sequence ID" value="NZ_BAABGI010000007.1"/>
</dbReference>
<sequence length="235" mass="27812">MWNFTKKSKDQNSINSISEMNKPDYGKKLDLIQKEIHQFLKPLGFKKRGRTFNREVESGLFQVINFQSGQFPVGDNYEIPGVRESFYGKFTVNLGVCIEELYLIEFSEKKKPFYQEYDCQIRNRLETIIQKTDKWWEIDSDSNNSKIIIDGLKFKGFEWFQLFDTREKIIKNWGDPSHSHSSRAQLDVALIVLQTDKNRGAKLIQDYFENIENDKSSHKKYVIDLAKRFDIKIKQ</sequence>
<evidence type="ECO:0000313" key="1">
    <source>
        <dbReference type="EMBL" id="MUP43886.1"/>
    </source>
</evidence>
<reference evidence="1 2" key="1">
    <citation type="submission" date="2019-07" db="EMBL/GenBank/DDBJ databases">
        <title>Gramella aestuarii sp. nov., isolated from a tidal flat, and emended description of Gramella echinicola.</title>
        <authorList>
            <person name="Liu L."/>
        </authorList>
    </citation>
    <scope>NUCLEOTIDE SEQUENCE [LARGE SCALE GENOMIC DNA]</scope>
    <source>
        <strain evidence="1 2">BS12</strain>
    </source>
</reference>
<gene>
    <name evidence="1" type="ORF">FLP08_14995</name>
</gene>
<name>A0A7K1LT07_9FLAO</name>
<accession>A0A7K1LT07</accession>
<protein>
    <submittedName>
        <fullName evidence="1">DUF4304 domain-containing protein</fullName>
    </submittedName>
</protein>